<keyword evidence="9" id="KW-0067">ATP-binding</keyword>
<evidence type="ECO:0000313" key="9">
    <source>
        <dbReference type="EMBL" id="POH75417.1"/>
    </source>
</evidence>
<keyword evidence="10" id="KW-1185">Reference proteome</keyword>
<dbReference type="PROSITE" id="PS50928">
    <property type="entry name" value="ABC_TM1"/>
    <property type="match status" value="1"/>
</dbReference>
<dbReference type="InterPro" id="IPR000515">
    <property type="entry name" value="MetI-like"/>
</dbReference>
<organism evidence="9 10">
    <name type="scientific">Arthrobacter glacialis</name>
    <dbReference type="NCBI Taxonomy" id="1664"/>
    <lineage>
        <taxon>Bacteria</taxon>
        <taxon>Bacillati</taxon>
        <taxon>Actinomycetota</taxon>
        <taxon>Actinomycetes</taxon>
        <taxon>Micrococcales</taxon>
        <taxon>Micrococcaceae</taxon>
        <taxon>Arthrobacter</taxon>
    </lineage>
</organism>
<dbReference type="Pfam" id="PF00528">
    <property type="entry name" value="BPD_transp_1"/>
    <property type="match status" value="1"/>
</dbReference>
<dbReference type="Gene3D" id="1.10.3720.10">
    <property type="entry name" value="MetI-like"/>
    <property type="match status" value="1"/>
</dbReference>
<feature type="domain" description="ABC transmembrane type-1" evidence="8">
    <location>
        <begin position="97"/>
        <end position="311"/>
    </location>
</feature>
<dbReference type="GO" id="GO:0055085">
    <property type="term" value="P:transmembrane transport"/>
    <property type="evidence" value="ECO:0007669"/>
    <property type="project" value="InterPro"/>
</dbReference>
<feature type="transmembrane region" description="Helical" evidence="7">
    <location>
        <begin position="137"/>
        <end position="157"/>
    </location>
</feature>
<evidence type="ECO:0000259" key="8">
    <source>
        <dbReference type="PROSITE" id="PS50928"/>
    </source>
</evidence>
<proteinExistence type="inferred from homology"/>
<name>A0A2S4A2S0_ARTGL</name>
<dbReference type="InterPro" id="IPR035906">
    <property type="entry name" value="MetI-like_sf"/>
</dbReference>
<dbReference type="Proteomes" id="UP000237061">
    <property type="component" value="Unassembled WGS sequence"/>
</dbReference>
<keyword evidence="6 7" id="KW-0472">Membrane</keyword>
<reference evidence="9 10" key="1">
    <citation type="submission" date="2018-01" db="EMBL/GenBank/DDBJ databases">
        <title>Arthrobacter sp. nov., from glaciers in China.</title>
        <authorList>
            <person name="Liu Q."/>
            <person name="Xin Y.-H."/>
        </authorList>
    </citation>
    <scope>NUCLEOTIDE SEQUENCE [LARGE SCALE GENOMIC DNA]</scope>
    <source>
        <strain evidence="9 10">HLT2-12-2</strain>
    </source>
</reference>
<evidence type="ECO:0000256" key="3">
    <source>
        <dbReference type="ARBA" id="ARBA00022475"/>
    </source>
</evidence>
<dbReference type="CDD" id="cd06261">
    <property type="entry name" value="TM_PBP2"/>
    <property type="match status" value="1"/>
</dbReference>
<comment type="similarity">
    <text evidence="7">Belongs to the binding-protein-dependent transport system permease family.</text>
</comment>
<evidence type="ECO:0000256" key="6">
    <source>
        <dbReference type="ARBA" id="ARBA00023136"/>
    </source>
</evidence>
<feature type="transmembrane region" description="Helical" evidence="7">
    <location>
        <begin position="101"/>
        <end position="125"/>
    </location>
</feature>
<accession>A0A2S4A2S0</accession>
<dbReference type="InterPro" id="IPR050809">
    <property type="entry name" value="UgpAE/MalFG_permease"/>
</dbReference>
<comment type="caution">
    <text evidence="9">The sequence shown here is derived from an EMBL/GenBank/DDBJ whole genome shotgun (WGS) entry which is preliminary data.</text>
</comment>
<keyword evidence="5 7" id="KW-1133">Transmembrane helix</keyword>
<dbReference type="OrthoDB" id="9785836at2"/>
<sequence>MSLTKIRPSPPPLEARKDLPIRPKLSLWSRIKRDKLLLFFALPGIALLLTFQYIPLLGNVIAFQDYQPFLGIMHSRWSGFDNFSVIFNGDPAFLNALKNTLIITALQAVFVFPAPILIALLLNSLLSNRIRQIVQSILYLPHFLSWVIVVAVFQQILGGSGMINNYLRANGHDPISIIGNSELFTTVITSQVIWKDTGWATILFLAALAQIDRSLYEASAVDGASRWMQTWHITLPGLRSIIILLFILKLGDSLTVGFEQLVLQQQAVGLGVSEVLDTYVFNNGIIGGAWGVAAAVGLVKGVVGVVLVLLANKLAHFFGEEGVYKS</sequence>
<dbReference type="EMBL" id="PPXC01000001">
    <property type="protein sequence ID" value="POH75417.1"/>
    <property type="molecule type" value="Genomic_DNA"/>
</dbReference>
<dbReference type="PANTHER" id="PTHR43227">
    <property type="entry name" value="BLL4140 PROTEIN"/>
    <property type="match status" value="1"/>
</dbReference>
<evidence type="ECO:0000313" key="10">
    <source>
        <dbReference type="Proteomes" id="UP000237061"/>
    </source>
</evidence>
<dbReference type="GO" id="GO:0005886">
    <property type="term" value="C:plasma membrane"/>
    <property type="evidence" value="ECO:0007669"/>
    <property type="project" value="UniProtKB-SubCell"/>
</dbReference>
<evidence type="ECO:0000256" key="7">
    <source>
        <dbReference type="RuleBase" id="RU363032"/>
    </source>
</evidence>
<dbReference type="GO" id="GO:0005524">
    <property type="term" value="F:ATP binding"/>
    <property type="evidence" value="ECO:0007669"/>
    <property type="project" value="UniProtKB-KW"/>
</dbReference>
<keyword evidence="9" id="KW-0547">Nucleotide-binding</keyword>
<evidence type="ECO:0000256" key="5">
    <source>
        <dbReference type="ARBA" id="ARBA00022989"/>
    </source>
</evidence>
<evidence type="ECO:0000256" key="1">
    <source>
        <dbReference type="ARBA" id="ARBA00004651"/>
    </source>
</evidence>
<comment type="subcellular location">
    <subcellularLocation>
        <location evidence="1 7">Cell membrane</location>
        <topology evidence="1 7">Multi-pass membrane protein</topology>
    </subcellularLocation>
</comment>
<keyword evidence="2 7" id="KW-0813">Transport</keyword>
<dbReference type="PANTHER" id="PTHR43227:SF11">
    <property type="entry name" value="BLL4140 PROTEIN"/>
    <property type="match status" value="1"/>
</dbReference>
<protein>
    <submittedName>
        <fullName evidence="9">Polysaccharide ABC transporter ATP-binding protein</fullName>
    </submittedName>
</protein>
<gene>
    <name evidence="9" type="ORF">CVS27_02180</name>
</gene>
<feature type="transmembrane region" description="Helical" evidence="7">
    <location>
        <begin position="285"/>
        <end position="310"/>
    </location>
</feature>
<dbReference type="RefSeq" id="WP_103464074.1">
    <property type="nucleotide sequence ID" value="NZ_PPXB01000001.1"/>
</dbReference>
<dbReference type="AlphaFoldDB" id="A0A2S4A2S0"/>
<evidence type="ECO:0000256" key="4">
    <source>
        <dbReference type="ARBA" id="ARBA00022692"/>
    </source>
</evidence>
<evidence type="ECO:0000256" key="2">
    <source>
        <dbReference type="ARBA" id="ARBA00022448"/>
    </source>
</evidence>
<feature type="transmembrane region" description="Helical" evidence="7">
    <location>
        <begin position="36"/>
        <end position="54"/>
    </location>
</feature>
<keyword evidence="4 7" id="KW-0812">Transmembrane</keyword>
<dbReference type="SUPFAM" id="SSF161098">
    <property type="entry name" value="MetI-like"/>
    <property type="match status" value="1"/>
</dbReference>
<keyword evidence="3" id="KW-1003">Cell membrane</keyword>